<dbReference type="InParanoid" id="A0A3Q3KXF3"/>
<accession>A0A3Q3KXF3</accession>
<dbReference type="Pfam" id="PF00644">
    <property type="entry name" value="PARP"/>
    <property type="match status" value="1"/>
</dbReference>
<dbReference type="InterPro" id="IPR037197">
    <property type="entry name" value="WWE_dom_sf"/>
</dbReference>
<protein>
    <submittedName>
        <fullName evidence="16">Uncharacterized LOC113141998</fullName>
    </submittedName>
</protein>
<dbReference type="GO" id="GO:0005634">
    <property type="term" value="C:nucleus"/>
    <property type="evidence" value="ECO:0007669"/>
    <property type="project" value="UniProtKB-SubCell"/>
</dbReference>
<keyword evidence="5 11" id="KW-0479">Metal-binding</keyword>
<feature type="zinc finger region" description="C3H1-type" evidence="11">
    <location>
        <begin position="459"/>
        <end position="486"/>
    </location>
</feature>
<feature type="zinc finger region" description="C3H1-type" evidence="11">
    <location>
        <begin position="209"/>
        <end position="231"/>
    </location>
</feature>
<keyword evidence="3" id="KW-0963">Cytoplasm</keyword>
<evidence type="ECO:0000259" key="15">
    <source>
        <dbReference type="PROSITE" id="PS51059"/>
    </source>
</evidence>
<dbReference type="PANTHER" id="PTHR45740">
    <property type="entry name" value="POLY [ADP-RIBOSE] POLYMERASE"/>
    <property type="match status" value="1"/>
</dbReference>
<feature type="compositionally biased region" description="Low complexity" evidence="12">
    <location>
        <begin position="946"/>
        <end position="979"/>
    </location>
</feature>
<evidence type="ECO:0000256" key="10">
    <source>
        <dbReference type="ARBA" id="ARBA00024347"/>
    </source>
</evidence>
<feature type="region of interest" description="Disordered" evidence="12">
    <location>
        <begin position="286"/>
        <end position="345"/>
    </location>
</feature>
<keyword evidence="17" id="KW-1185">Reference proteome</keyword>
<dbReference type="PROSITE" id="PS51059">
    <property type="entry name" value="PARP_CATALYTIC"/>
    <property type="match status" value="1"/>
</dbReference>
<dbReference type="Ensembl" id="ENSMAMT00000002158.2">
    <property type="protein sequence ID" value="ENSMAMP00000002114.1"/>
    <property type="gene ID" value="ENSMAMG00000001483.2"/>
</dbReference>
<dbReference type="GO" id="GO:0003950">
    <property type="term" value="F:NAD+ poly-ADP-ribosyltransferase activity"/>
    <property type="evidence" value="ECO:0007669"/>
    <property type="project" value="InterPro"/>
</dbReference>
<evidence type="ECO:0000256" key="11">
    <source>
        <dbReference type="PROSITE-ProRule" id="PRU00723"/>
    </source>
</evidence>
<dbReference type="Pfam" id="PF02825">
    <property type="entry name" value="WWE"/>
    <property type="match status" value="1"/>
</dbReference>
<evidence type="ECO:0000313" key="16">
    <source>
        <dbReference type="Ensembl" id="ENSMAMP00000002114.1"/>
    </source>
</evidence>
<sequence>MIVKVCVTPWRPLVEKSSITALQRHCRLPIVKFRFPIVRNDTEPSSHGVTQQTPPTAAVLLGDGRKHGGERSKMMELEIFRFICSNQGAANSKELEANLGFDVSGIVSNQEKFALLYLNGQQRVVARTRLRLCRDKECLGTCRGLHLCKNILFSGTCHFVRMRGGCSFSHELNSEYNTTILREHELESLSRRELCTLLLQTDNMLLPSICHDYNNGRCQKGDECQRLHVCELNLNRDCSCFRTHDFNAPQPLKNLKKRALPDDLIHSLKPVYANIEALRFFDKRADRGNNHHKPFPGDTSGAAGADVYSDTGTTRAWYRGRGRGGNRGHRRGRGGQGTNNYHQLKQRTYSTSDILADIDSLDLYTSGELNKSSSPHNSSTSDVSAAANDTDSDNGQNGKQTDKPNKTQGAVRGRGGHHRKRGNRGNQNKMKKACSTNDLTSGARGKDANGNDGPKKLSRDKTEICMYFIKGHCIHEDKCFKAHDKMPYRWQVQEGNQWLALPGNETIEKDYCDPKNTCGGGSPSVHFDTMTRGTNKVRRLSTINSLLQPTFIHTTEWAWYWEDEFGNWNLYASTAGEHKVADINSAKLEQRFLENDKDVLEFAAGSQLYSLSFQDMIQTNKKYGTKRLVRRRPVFVSAVDVKTRKVRRPQSEPNFATVPEHWDKTQIPPTGFQRVSLPHTSDEFKEIQALFCHTMRGFDIVKIERIQNRALWEVFQWQKNQMKSKNRVQSVMEKKLFHGTDTKHVDAICSANFDWRICGTHGTAFGKGSYFARDAKYSHNYAGDSNVRSMFVSRVLVGDYTKGSSGYLRPPSKDGGDVNFYDSCVDDVSNPSIFVVFEKHQIFPEYLLQYKTMDALVDLYGTASVPAPKSVTAPRAAPQPSKPAAQPSTSIYQPTTASYQPTTASYQPTTASYRQPTTSSYQPTTSSYQPSTASYRQPTTSSYQFTTTSHQPTTTSHQPSTTSYQFTTTSSSFYQPSTSVNHNTSSDSSPTLSYNSRTGMYQYQRTTANTSSPSPTPKKNSDSCVIA</sequence>
<feature type="domain" description="WWE" evidence="14">
    <location>
        <begin position="545"/>
        <end position="631"/>
    </location>
</feature>
<dbReference type="PANTHER" id="PTHR45740:SF15">
    <property type="entry name" value="ZINC FINGER CCCH TYPE DOMAIN CONTAINING 1-LIKE"/>
    <property type="match status" value="1"/>
</dbReference>
<keyword evidence="6" id="KW-0677">Repeat</keyword>
<dbReference type="GO" id="GO:0008270">
    <property type="term" value="F:zinc ion binding"/>
    <property type="evidence" value="ECO:0007669"/>
    <property type="project" value="UniProtKB-KW"/>
</dbReference>
<feature type="compositionally biased region" description="Polar residues" evidence="12">
    <location>
        <begin position="889"/>
        <end position="914"/>
    </location>
</feature>
<dbReference type="InterPro" id="IPR057602">
    <property type="entry name" value="Zfn-CCCH_PARP12"/>
</dbReference>
<dbReference type="SUPFAM" id="SSF117839">
    <property type="entry name" value="WWE domain"/>
    <property type="match status" value="1"/>
</dbReference>
<feature type="compositionally biased region" description="Low complexity" evidence="12">
    <location>
        <begin position="915"/>
        <end position="935"/>
    </location>
</feature>
<dbReference type="InterPro" id="IPR051712">
    <property type="entry name" value="ARTD-AVP"/>
</dbReference>
<evidence type="ECO:0000259" key="14">
    <source>
        <dbReference type="PROSITE" id="PS50918"/>
    </source>
</evidence>
<dbReference type="InterPro" id="IPR012317">
    <property type="entry name" value="Poly(ADP-ribose)pol_cat_dom"/>
</dbReference>
<proteinExistence type="inferred from homology"/>
<keyword evidence="9" id="KW-0539">Nucleus</keyword>
<dbReference type="AlphaFoldDB" id="A0A3Q3KXF3"/>
<feature type="compositionally biased region" description="Low complexity" evidence="12">
    <location>
        <begin position="372"/>
        <end position="384"/>
    </location>
</feature>
<dbReference type="Pfam" id="PF25261">
    <property type="entry name" value="zf-CCCH_PARP12"/>
    <property type="match status" value="1"/>
</dbReference>
<keyword evidence="8 11" id="KW-0862">Zinc</keyword>
<evidence type="ECO:0000256" key="3">
    <source>
        <dbReference type="ARBA" id="ARBA00022490"/>
    </source>
</evidence>
<dbReference type="SUPFAM" id="SSF56399">
    <property type="entry name" value="ADP-ribosylation"/>
    <property type="match status" value="1"/>
</dbReference>
<feature type="compositionally biased region" description="Polar residues" evidence="12">
    <location>
        <begin position="387"/>
        <end position="399"/>
    </location>
</feature>
<dbReference type="GeneTree" id="ENSGT00940000154649"/>
<feature type="region of interest" description="Disordered" evidence="12">
    <location>
        <begin position="869"/>
        <end position="1027"/>
    </location>
</feature>
<evidence type="ECO:0000256" key="8">
    <source>
        <dbReference type="ARBA" id="ARBA00022833"/>
    </source>
</evidence>
<dbReference type="Gene3D" id="3.30.720.50">
    <property type="match status" value="1"/>
</dbReference>
<keyword evidence="7 11" id="KW-0863">Zinc-finger</keyword>
<feature type="domain" description="PARP catalytic" evidence="15">
    <location>
        <begin position="658"/>
        <end position="871"/>
    </location>
</feature>
<dbReference type="GO" id="GO:0005737">
    <property type="term" value="C:cytoplasm"/>
    <property type="evidence" value="ECO:0007669"/>
    <property type="project" value="UniProtKB-SubCell"/>
</dbReference>
<dbReference type="Pfam" id="PF23466">
    <property type="entry name" value="WWE_4"/>
    <property type="match status" value="1"/>
</dbReference>
<feature type="compositionally biased region" description="Basic residues" evidence="12">
    <location>
        <begin position="318"/>
        <end position="333"/>
    </location>
</feature>
<dbReference type="InterPro" id="IPR004170">
    <property type="entry name" value="WWE_dom"/>
</dbReference>
<feature type="domain" description="C3H1-type" evidence="13">
    <location>
        <begin position="459"/>
        <end position="486"/>
    </location>
</feature>
<feature type="compositionally biased region" description="Basic and acidic residues" evidence="12">
    <location>
        <begin position="444"/>
        <end position="456"/>
    </location>
</feature>
<organism evidence="16 17">
    <name type="scientific">Mastacembelus armatus</name>
    <name type="common">zig-zag eel</name>
    <dbReference type="NCBI Taxonomy" id="205130"/>
    <lineage>
        <taxon>Eukaryota</taxon>
        <taxon>Metazoa</taxon>
        <taxon>Chordata</taxon>
        <taxon>Craniata</taxon>
        <taxon>Vertebrata</taxon>
        <taxon>Euteleostomi</taxon>
        <taxon>Actinopterygii</taxon>
        <taxon>Neopterygii</taxon>
        <taxon>Teleostei</taxon>
        <taxon>Neoteleostei</taxon>
        <taxon>Acanthomorphata</taxon>
        <taxon>Anabantaria</taxon>
        <taxon>Synbranchiformes</taxon>
        <taxon>Mastacembelidae</taxon>
        <taxon>Mastacembelus</taxon>
    </lineage>
</organism>
<feature type="compositionally biased region" description="Polar residues" evidence="12">
    <location>
        <begin position="980"/>
        <end position="1005"/>
    </location>
</feature>
<reference evidence="16" key="1">
    <citation type="submission" date="2025-08" db="UniProtKB">
        <authorList>
            <consortium name="Ensembl"/>
        </authorList>
    </citation>
    <scope>IDENTIFICATION</scope>
</reference>
<evidence type="ECO:0000256" key="7">
    <source>
        <dbReference type="ARBA" id="ARBA00022771"/>
    </source>
</evidence>
<keyword evidence="4" id="KW-0597">Phosphoprotein</keyword>
<evidence type="ECO:0000256" key="5">
    <source>
        <dbReference type="ARBA" id="ARBA00022723"/>
    </source>
</evidence>
<evidence type="ECO:0000256" key="6">
    <source>
        <dbReference type="ARBA" id="ARBA00022737"/>
    </source>
</evidence>
<dbReference type="Proteomes" id="UP000261640">
    <property type="component" value="Unplaced"/>
</dbReference>
<name>A0A3Q3KXF3_9TELE</name>
<feature type="domain" description="C3H1-type" evidence="13">
    <location>
        <begin position="209"/>
        <end position="231"/>
    </location>
</feature>
<feature type="compositionally biased region" description="Basic residues" evidence="12">
    <location>
        <begin position="414"/>
        <end position="423"/>
    </location>
</feature>
<evidence type="ECO:0000256" key="4">
    <source>
        <dbReference type="ARBA" id="ARBA00022553"/>
    </source>
</evidence>
<dbReference type="CDD" id="cd01439">
    <property type="entry name" value="TCCD_inducible_PARP_like"/>
    <property type="match status" value="1"/>
</dbReference>
<dbReference type="PROSITE" id="PS50918">
    <property type="entry name" value="WWE"/>
    <property type="match status" value="1"/>
</dbReference>
<dbReference type="SMART" id="SM00356">
    <property type="entry name" value="ZnF_C3H1"/>
    <property type="match status" value="2"/>
</dbReference>
<dbReference type="InterPro" id="IPR000571">
    <property type="entry name" value="Znf_CCCH"/>
</dbReference>
<dbReference type="STRING" id="205130.ENSMAMP00000002114"/>
<dbReference type="GO" id="GO:1990404">
    <property type="term" value="F:NAD+-protein mono-ADP-ribosyltransferase activity"/>
    <property type="evidence" value="ECO:0007669"/>
    <property type="project" value="TreeGrafter"/>
</dbReference>
<reference evidence="16" key="2">
    <citation type="submission" date="2025-09" db="UniProtKB">
        <authorList>
            <consortium name="Ensembl"/>
        </authorList>
    </citation>
    <scope>IDENTIFICATION</scope>
</reference>
<evidence type="ECO:0000313" key="17">
    <source>
        <dbReference type="Proteomes" id="UP000261640"/>
    </source>
</evidence>
<feature type="compositionally biased region" description="Polar residues" evidence="12">
    <location>
        <begin position="936"/>
        <end position="945"/>
    </location>
</feature>
<evidence type="ECO:0000256" key="1">
    <source>
        <dbReference type="ARBA" id="ARBA00004123"/>
    </source>
</evidence>
<feature type="compositionally biased region" description="Low complexity" evidence="12">
    <location>
        <begin position="873"/>
        <end position="888"/>
    </location>
</feature>
<evidence type="ECO:0000256" key="9">
    <source>
        <dbReference type="ARBA" id="ARBA00023242"/>
    </source>
</evidence>
<evidence type="ECO:0000256" key="2">
    <source>
        <dbReference type="ARBA" id="ARBA00004496"/>
    </source>
</evidence>
<dbReference type="PROSITE" id="PS50103">
    <property type="entry name" value="ZF_C3H1"/>
    <property type="match status" value="2"/>
</dbReference>
<comment type="subcellular location">
    <subcellularLocation>
        <location evidence="2">Cytoplasm</location>
    </subcellularLocation>
    <subcellularLocation>
        <location evidence="1">Nucleus</location>
    </subcellularLocation>
</comment>
<evidence type="ECO:0000259" key="13">
    <source>
        <dbReference type="PROSITE" id="PS50103"/>
    </source>
</evidence>
<comment type="similarity">
    <text evidence="10">Belongs to the ARTD/PARP family.</text>
</comment>
<feature type="region of interest" description="Disordered" evidence="12">
    <location>
        <begin position="369"/>
        <end position="456"/>
    </location>
</feature>
<dbReference type="Gene3D" id="3.90.228.10">
    <property type="match status" value="1"/>
</dbReference>
<evidence type="ECO:0000256" key="12">
    <source>
        <dbReference type="SAM" id="MobiDB-lite"/>
    </source>
</evidence>